<dbReference type="InterPro" id="IPR003723">
    <property type="entry name" value="Precorrin-6x_reduct"/>
</dbReference>
<evidence type="ECO:0000313" key="9">
    <source>
        <dbReference type="Proteomes" id="UP000290106"/>
    </source>
</evidence>
<dbReference type="InterPro" id="IPR050714">
    <property type="entry name" value="Cobalamin_biosynth_MTase"/>
</dbReference>
<dbReference type="EMBL" id="SDKC01000001">
    <property type="protein sequence ID" value="RXS75281.1"/>
    <property type="molecule type" value="Genomic_DNA"/>
</dbReference>
<dbReference type="Gene3D" id="3.30.950.10">
    <property type="entry name" value="Methyltransferase, Cobalt-precorrin-4 Transmethylase, Domain 2"/>
    <property type="match status" value="1"/>
</dbReference>
<dbReference type="NCBIfam" id="TIGR02467">
    <property type="entry name" value="CbiE"/>
    <property type="match status" value="1"/>
</dbReference>
<dbReference type="InterPro" id="IPR014008">
    <property type="entry name" value="Cbl_synth_MTase_CbiT"/>
</dbReference>
<dbReference type="NCBIfam" id="TIGR00715">
    <property type="entry name" value="precor6x_red"/>
    <property type="match status" value="1"/>
</dbReference>
<evidence type="ECO:0000256" key="6">
    <source>
        <dbReference type="SAM" id="MobiDB-lite"/>
    </source>
</evidence>
<dbReference type="InterPro" id="IPR014777">
    <property type="entry name" value="4pyrrole_Mease_sub1"/>
</dbReference>
<name>A0A4Q1RHW0_9FIRM</name>
<organism evidence="8 9">
    <name type="scientific">Blautia faecicola</name>
    <dbReference type="NCBI Taxonomy" id="2509240"/>
    <lineage>
        <taxon>Bacteria</taxon>
        <taxon>Bacillati</taxon>
        <taxon>Bacillota</taxon>
        <taxon>Clostridia</taxon>
        <taxon>Lachnospirales</taxon>
        <taxon>Lachnospiraceae</taxon>
        <taxon>Blautia</taxon>
    </lineage>
</organism>
<evidence type="ECO:0000256" key="5">
    <source>
        <dbReference type="ARBA" id="ARBA00022691"/>
    </source>
</evidence>
<comment type="pathway">
    <text evidence="1">Cofactor biosynthesis; adenosylcobalamin biosynthesis.</text>
</comment>
<keyword evidence="3" id="KW-0489">Methyltransferase</keyword>
<dbReference type="InterPro" id="IPR000878">
    <property type="entry name" value="4pyrrol_Mease"/>
</dbReference>
<dbReference type="CDD" id="cd11644">
    <property type="entry name" value="Precorrin-6Y-MT"/>
    <property type="match status" value="1"/>
</dbReference>
<dbReference type="SUPFAM" id="SSF53335">
    <property type="entry name" value="S-adenosyl-L-methionine-dependent methyltransferases"/>
    <property type="match status" value="1"/>
</dbReference>
<dbReference type="NCBIfam" id="TIGR02469">
    <property type="entry name" value="CbiT"/>
    <property type="match status" value="1"/>
</dbReference>
<dbReference type="InterPro" id="IPR012818">
    <property type="entry name" value="CbiE"/>
</dbReference>
<dbReference type="OrthoDB" id="9780707at2"/>
<dbReference type="CDD" id="cd02440">
    <property type="entry name" value="AdoMet_MTases"/>
    <property type="match status" value="1"/>
</dbReference>
<evidence type="ECO:0000256" key="3">
    <source>
        <dbReference type="ARBA" id="ARBA00022603"/>
    </source>
</evidence>
<feature type="compositionally biased region" description="Polar residues" evidence="6">
    <location>
        <begin position="286"/>
        <end position="301"/>
    </location>
</feature>
<dbReference type="InterPro" id="IPR035996">
    <property type="entry name" value="4pyrrol_Methylase_sf"/>
</dbReference>
<dbReference type="Proteomes" id="UP000290106">
    <property type="component" value="Unassembled WGS sequence"/>
</dbReference>
<comment type="caution">
    <text evidence="8">The sequence shown here is derived from an EMBL/GenBank/DDBJ whole genome shotgun (WGS) entry which is preliminary data.</text>
</comment>
<keyword evidence="4" id="KW-0808">Transferase</keyword>
<dbReference type="Pfam" id="PF02571">
    <property type="entry name" value="CbiJ"/>
    <property type="match status" value="1"/>
</dbReference>
<dbReference type="Gene3D" id="3.40.50.150">
    <property type="entry name" value="Vaccinia Virus protein VP39"/>
    <property type="match status" value="1"/>
</dbReference>
<dbReference type="RefSeq" id="WP_129257776.1">
    <property type="nucleotide sequence ID" value="NZ_SDKC01000001.1"/>
</dbReference>
<feature type="domain" description="Tetrapyrrole methylase" evidence="7">
    <location>
        <begin position="318"/>
        <end position="503"/>
    </location>
</feature>
<dbReference type="UniPathway" id="UPA00148"/>
<keyword evidence="8" id="KW-0560">Oxidoreductase</keyword>
<dbReference type="GO" id="GO:0008276">
    <property type="term" value="F:protein methyltransferase activity"/>
    <property type="evidence" value="ECO:0007669"/>
    <property type="project" value="InterPro"/>
</dbReference>
<sequence>MYKVLLFGGTVEGRTVAEYLNENKIPAMVCVATEYGESLLPQGEYLELSHDRLDEKQMEKKMLQMEDGLVIDATHPYAQVVTENIEAACERTGTAYLRVVRQESQRLEEEETITYVKSIREAVEYLEGTSGNILVTTGSKELASYTSLTDYQERIYARVLSLVEVVSSCASLGIEGKHLLCMQGPFSKEMNVALIHQFDIAWMVSKESGRAGGFLEKYQAAKETGCKMIVIGRPKEEHGVELEECIGYLKRRFVSEENVTNDAKNGITDTNADNIESAENPETESGKIQGTVEQESVTQETFTRETKEAAEDILLGQKVSLVGIGMGTSDTLTQEGKQALESADLLIGARRMVEHIKRPGQEVWTGYKPEEICAYIAAHPEHKNVAIALSGDVGFYSGAKKLLETLHRELPMVQKKVYCGISSMIYFCAKLETPWEDVHPVSLHGRECNLPGLLRIYGKIFAIVGTTDGIAKLCQKLQSYGMGDVRVEVGERLSYPEEKITRGYAWQLTELETDSLSVVLFTREGKETVVTHGIPDEAFIRGKVPMTKEEVRSISLSKLQLTRNSVIYDVGAGTGSVSVEMAMQAVEGQVYAIEKKPEAVELLYKNKEKFAADNLTIIEGLAPEACVDLPVPTHAFIGGSSGNMKEILELLLSKNPKIRVMINCIALESVGEAMNCLKELPLEQVDIAQVQVAKGKKAGSYHLMMGQNPVYVISCQGKEETDE</sequence>
<evidence type="ECO:0000256" key="2">
    <source>
        <dbReference type="ARBA" id="ARBA00022573"/>
    </source>
</evidence>
<keyword evidence="5" id="KW-0949">S-adenosyl-L-methionine</keyword>
<dbReference type="GO" id="GO:0016994">
    <property type="term" value="F:precorrin-6A reductase activity"/>
    <property type="evidence" value="ECO:0007669"/>
    <property type="project" value="UniProtKB-EC"/>
</dbReference>
<feature type="region of interest" description="Disordered" evidence="6">
    <location>
        <begin position="264"/>
        <end position="304"/>
    </location>
</feature>
<dbReference type="AlphaFoldDB" id="A0A4Q1RHW0"/>
<dbReference type="PANTHER" id="PTHR43182">
    <property type="entry name" value="COBALT-PRECORRIN-6B C(15)-METHYLTRANSFERASE (DECARBOXYLATING)"/>
    <property type="match status" value="1"/>
</dbReference>
<dbReference type="Gene3D" id="3.40.1010.10">
    <property type="entry name" value="Cobalt-precorrin-4 Transmethylase, Domain 1"/>
    <property type="match status" value="1"/>
</dbReference>
<accession>A0A4Q1RHW0</accession>
<keyword evidence="2" id="KW-0169">Cobalamin biosynthesis</keyword>
<keyword evidence="9" id="KW-1185">Reference proteome</keyword>
<evidence type="ECO:0000256" key="1">
    <source>
        <dbReference type="ARBA" id="ARBA00004953"/>
    </source>
</evidence>
<dbReference type="Pfam" id="PF00590">
    <property type="entry name" value="TP_methylase"/>
    <property type="match status" value="1"/>
</dbReference>
<dbReference type="InterPro" id="IPR029063">
    <property type="entry name" value="SAM-dependent_MTases_sf"/>
</dbReference>
<protein>
    <submittedName>
        <fullName evidence="8">Precorrin-6A reductase</fullName>
        <ecNumber evidence="8">1.3.1.54</ecNumber>
    </submittedName>
</protein>
<dbReference type="GO" id="GO:0032259">
    <property type="term" value="P:methylation"/>
    <property type="evidence" value="ECO:0007669"/>
    <property type="project" value="UniProtKB-KW"/>
</dbReference>
<dbReference type="SUPFAM" id="SSF53790">
    <property type="entry name" value="Tetrapyrrole methylase"/>
    <property type="match status" value="1"/>
</dbReference>
<dbReference type="InterPro" id="IPR014776">
    <property type="entry name" value="4pyrrole_Mease_sub2"/>
</dbReference>
<evidence type="ECO:0000256" key="4">
    <source>
        <dbReference type="ARBA" id="ARBA00022679"/>
    </source>
</evidence>
<proteinExistence type="predicted"/>
<evidence type="ECO:0000313" key="8">
    <source>
        <dbReference type="EMBL" id="RXS75281.1"/>
    </source>
</evidence>
<dbReference type="EC" id="1.3.1.54" evidence="8"/>
<reference evidence="8 9" key="1">
    <citation type="submission" date="2019-01" db="EMBL/GenBank/DDBJ databases">
        <title>Blautia sp. nov. KGMB01111 isolated human feces.</title>
        <authorList>
            <person name="Park J.-E."/>
            <person name="Kim J.-S."/>
            <person name="Park S.-H."/>
        </authorList>
    </citation>
    <scope>NUCLEOTIDE SEQUENCE [LARGE SCALE GENOMIC DNA]</scope>
    <source>
        <strain evidence="8 9">KGMB01111</strain>
    </source>
</reference>
<dbReference type="PANTHER" id="PTHR43182:SF1">
    <property type="entry name" value="COBALT-PRECORRIN-7 C(5)-METHYLTRANSFERASE"/>
    <property type="match status" value="1"/>
</dbReference>
<gene>
    <name evidence="8" type="primary">cobK</name>
    <name evidence="8" type="ORF">ETP43_08665</name>
</gene>
<evidence type="ECO:0000259" key="7">
    <source>
        <dbReference type="Pfam" id="PF00590"/>
    </source>
</evidence>
<dbReference type="GO" id="GO:0009236">
    <property type="term" value="P:cobalamin biosynthetic process"/>
    <property type="evidence" value="ECO:0007669"/>
    <property type="project" value="UniProtKB-UniPathway"/>
</dbReference>
<dbReference type="PROSITE" id="PS51014">
    <property type="entry name" value="COBK_CBIJ"/>
    <property type="match status" value="1"/>
</dbReference>
<feature type="compositionally biased region" description="Polar residues" evidence="6">
    <location>
        <begin position="264"/>
        <end position="274"/>
    </location>
</feature>